<protein>
    <submittedName>
        <fullName evidence="1">Uncharacterized protein</fullName>
    </submittedName>
</protein>
<accession>A0A5Q2N9N3</accession>
<evidence type="ECO:0000313" key="2">
    <source>
        <dbReference type="Proteomes" id="UP000366051"/>
    </source>
</evidence>
<gene>
    <name evidence="1" type="ORF">FTV88_2891</name>
</gene>
<proteinExistence type="predicted"/>
<reference evidence="2" key="1">
    <citation type="submission" date="2019-11" db="EMBL/GenBank/DDBJ databases">
        <title>Genome sequence of Heliorestis convoluta strain HH, an alkaliphilic and minimalistic phototrophic bacterium from a soda lake in Egypt.</title>
        <authorList>
            <person name="Dewey E.D."/>
            <person name="Stokes L.M."/>
            <person name="Burchell B.M."/>
            <person name="Shaffer K.N."/>
            <person name="Huntington A.M."/>
            <person name="Baker J.M."/>
            <person name="Nadendla S."/>
            <person name="Giglio M.G."/>
            <person name="Touchman J.W."/>
            <person name="Blankenship R.E."/>
            <person name="Madigan M.T."/>
            <person name="Sattley W.M."/>
        </authorList>
    </citation>
    <scope>NUCLEOTIDE SEQUENCE [LARGE SCALE GENOMIC DNA]</scope>
    <source>
        <strain evidence="2">HH</strain>
    </source>
</reference>
<organism evidence="1 2">
    <name type="scientific">Heliorestis convoluta</name>
    <dbReference type="NCBI Taxonomy" id="356322"/>
    <lineage>
        <taxon>Bacteria</taxon>
        <taxon>Bacillati</taxon>
        <taxon>Bacillota</taxon>
        <taxon>Clostridia</taxon>
        <taxon>Eubacteriales</taxon>
        <taxon>Heliobacteriaceae</taxon>
        <taxon>Heliorestis</taxon>
    </lineage>
</organism>
<dbReference type="KEGG" id="hcv:FTV88_2891"/>
<dbReference type="EMBL" id="CP045875">
    <property type="protein sequence ID" value="QGG48980.1"/>
    <property type="molecule type" value="Genomic_DNA"/>
</dbReference>
<keyword evidence="2" id="KW-1185">Reference proteome</keyword>
<dbReference type="Proteomes" id="UP000366051">
    <property type="component" value="Chromosome"/>
</dbReference>
<name>A0A5Q2N9N3_9FIRM</name>
<dbReference type="AlphaFoldDB" id="A0A5Q2N9N3"/>
<sequence>MNHYNEERSVETLENKGYFRNRSSRVEYEGVNHHDIFY</sequence>
<evidence type="ECO:0000313" key="1">
    <source>
        <dbReference type="EMBL" id="QGG48980.1"/>
    </source>
</evidence>